<accession>A0A1H7U3L5</accession>
<keyword evidence="2" id="KW-0238">DNA-binding</keyword>
<protein>
    <submittedName>
        <fullName evidence="2">DNA-binding transcriptional regulator, MarR family</fullName>
    </submittedName>
</protein>
<dbReference type="GO" id="GO:0006950">
    <property type="term" value="P:response to stress"/>
    <property type="evidence" value="ECO:0007669"/>
    <property type="project" value="TreeGrafter"/>
</dbReference>
<dbReference type="GO" id="GO:0003677">
    <property type="term" value="F:DNA binding"/>
    <property type="evidence" value="ECO:0007669"/>
    <property type="project" value="UniProtKB-KW"/>
</dbReference>
<dbReference type="RefSeq" id="WP_093007551.1">
    <property type="nucleotide sequence ID" value="NZ_FNZZ01000006.1"/>
</dbReference>
<keyword evidence="3" id="KW-1185">Reference proteome</keyword>
<dbReference type="AlphaFoldDB" id="A0A1H7U3L5"/>
<evidence type="ECO:0000313" key="2">
    <source>
        <dbReference type="EMBL" id="SEL90827.1"/>
    </source>
</evidence>
<dbReference type="InterPro" id="IPR036390">
    <property type="entry name" value="WH_DNA-bd_sf"/>
</dbReference>
<dbReference type="Gene3D" id="1.10.10.10">
    <property type="entry name" value="Winged helix-like DNA-binding domain superfamily/Winged helix DNA-binding domain"/>
    <property type="match status" value="1"/>
</dbReference>
<dbReference type="PROSITE" id="PS50995">
    <property type="entry name" value="HTH_MARR_2"/>
    <property type="match status" value="1"/>
</dbReference>
<name>A0A1H7U3L5_9SPHN</name>
<dbReference type="PRINTS" id="PR00598">
    <property type="entry name" value="HTHMARR"/>
</dbReference>
<dbReference type="STRING" id="1855283.SAMN05216382_2902"/>
<feature type="domain" description="HTH marR-type" evidence="1">
    <location>
        <begin position="8"/>
        <end position="141"/>
    </location>
</feature>
<dbReference type="SMART" id="SM00347">
    <property type="entry name" value="HTH_MARR"/>
    <property type="match status" value="1"/>
</dbReference>
<dbReference type="GO" id="GO:0003700">
    <property type="term" value="F:DNA-binding transcription factor activity"/>
    <property type="evidence" value="ECO:0007669"/>
    <property type="project" value="InterPro"/>
</dbReference>
<reference evidence="3" key="1">
    <citation type="submission" date="2016-10" db="EMBL/GenBank/DDBJ databases">
        <authorList>
            <person name="Varghese N."/>
            <person name="Submissions S."/>
        </authorList>
    </citation>
    <scope>NUCLEOTIDE SEQUENCE [LARGE SCALE GENOMIC DNA]</scope>
    <source>
        <strain evidence="3">JS21-1</strain>
    </source>
</reference>
<sequence length="147" mass="16176">MTDRLILDDFVPFLLSVASNRVSGRIATAYEALFGLSIPEWRLITVIAEGTATTQAEIGERTRMDKVTVSRAAIALTQRGLLERSPNSQDRRSHHLMLSAAGRTLYAEVAPKAKELEAHIFSRFSTEEIDQFTAMLRRIDAAAGASA</sequence>
<dbReference type="InterPro" id="IPR039422">
    <property type="entry name" value="MarR/SlyA-like"/>
</dbReference>
<dbReference type="InterPro" id="IPR036388">
    <property type="entry name" value="WH-like_DNA-bd_sf"/>
</dbReference>
<proteinExistence type="predicted"/>
<dbReference type="PANTHER" id="PTHR33164:SF57">
    <property type="entry name" value="MARR-FAMILY TRANSCRIPTIONAL REGULATOR"/>
    <property type="match status" value="1"/>
</dbReference>
<gene>
    <name evidence="2" type="ORF">SAMN05216382_2902</name>
</gene>
<dbReference type="InterPro" id="IPR000835">
    <property type="entry name" value="HTH_MarR-typ"/>
</dbReference>
<dbReference type="Proteomes" id="UP000199214">
    <property type="component" value="Unassembled WGS sequence"/>
</dbReference>
<evidence type="ECO:0000259" key="1">
    <source>
        <dbReference type="PROSITE" id="PS50995"/>
    </source>
</evidence>
<dbReference type="SUPFAM" id="SSF46785">
    <property type="entry name" value="Winged helix' DNA-binding domain"/>
    <property type="match status" value="1"/>
</dbReference>
<organism evidence="2 3">
    <name type="scientific">Sphingomonas palmae</name>
    <dbReference type="NCBI Taxonomy" id="1855283"/>
    <lineage>
        <taxon>Bacteria</taxon>
        <taxon>Pseudomonadati</taxon>
        <taxon>Pseudomonadota</taxon>
        <taxon>Alphaproteobacteria</taxon>
        <taxon>Sphingomonadales</taxon>
        <taxon>Sphingomonadaceae</taxon>
        <taxon>Sphingomonas</taxon>
    </lineage>
</organism>
<dbReference type="PANTHER" id="PTHR33164">
    <property type="entry name" value="TRANSCRIPTIONAL REGULATOR, MARR FAMILY"/>
    <property type="match status" value="1"/>
</dbReference>
<dbReference type="Pfam" id="PF12802">
    <property type="entry name" value="MarR_2"/>
    <property type="match status" value="1"/>
</dbReference>
<dbReference type="OrthoDB" id="8906692at2"/>
<dbReference type="EMBL" id="FNZZ01000006">
    <property type="protein sequence ID" value="SEL90827.1"/>
    <property type="molecule type" value="Genomic_DNA"/>
</dbReference>
<evidence type="ECO:0000313" key="3">
    <source>
        <dbReference type="Proteomes" id="UP000199214"/>
    </source>
</evidence>